<organism evidence="3 4">
    <name type="scientific">Daphnia sinensis</name>
    <dbReference type="NCBI Taxonomy" id="1820382"/>
    <lineage>
        <taxon>Eukaryota</taxon>
        <taxon>Metazoa</taxon>
        <taxon>Ecdysozoa</taxon>
        <taxon>Arthropoda</taxon>
        <taxon>Crustacea</taxon>
        <taxon>Branchiopoda</taxon>
        <taxon>Diplostraca</taxon>
        <taxon>Cladocera</taxon>
        <taxon>Anomopoda</taxon>
        <taxon>Daphniidae</taxon>
        <taxon>Daphnia</taxon>
        <taxon>Daphnia similis group</taxon>
    </lineage>
</organism>
<dbReference type="PANTHER" id="PTHR20946:SF0">
    <property type="entry name" value="SANT AND BTB DOMAIN REGULATOR OF CLASS SWITCH RECOMBINATION"/>
    <property type="match status" value="1"/>
</dbReference>
<dbReference type="Proteomes" id="UP000820818">
    <property type="component" value="Linkage Group LG6"/>
</dbReference>
<dbReference type="PANTHER" id="PTHR20946">
    <property type="entry name" value="SANT AND BTB DOMAIN REGULATOR OF CLASS SWITCH RECOMBINATION"/>
    <property type="match status" value="1"/>
</dbReference>
<evidence type="ECO:0000256" key="1">
    <source>
        <dbReference type="SAM" id="MobiDB-lite"/>
    </source>
</evidence>
<evidence type="ECO:0000259" key="2">
    <source>
        <dbReference type="Pfam" id="PF11822"/>
    </source>
</evidence>
<reference evidence="3 4" key="1">
    <citation type="submission" date="2022-05" db="EMBL/GenBank/DDBJ databases">
        <title>A multi-omics perspective on studying reproductive biology in Daphnia sinensis.</title>
        <authorList>
            <person name="Jia J."/>
        </authorList>
    </citation>
    <scope>NUCLEOTIDE SEQUENCE [LARGE SCALE GENOMIC DNA]</scope>
    <source>
        <strain evidence="3 4">WSL</strain>
    </source>
</reference>
<gene>
    <name evidence="3" type="ORF">GHT06_016735</name>
</gene>
<evidence type="ECO:0000313" key="3">
    <source>
        <dbReference type="EMBL" id="KAI9556941.1"/>
    </source>
</evidence>
<protein>
    <recommendedName>
        <fullName evidence="2">SANT and BTB domain-containing protein</fullName>
    </recommendedName>
</protein>
<comment type="caution">
    <text evidence="3">The sequence shown here is derived from an EMBL/GenBank/DDBJ whole genome shotgun (WGS) entry which is preliminary data.</text>
</comment>
<proteinExistence type="predicted"/>
<evidence type="ECO:0000313" key="4">
    <source>
        <dbReference type="Proteomes" id="UP000820818"/>
    </source>
</evidence>
<sequence length="757" mass="85795">MFQETHEFSVKEVLQFIHDSLRFMRTSGTLPRDWTTRDSTELNLFIPGFRHQPIVRLVESVVRQAKCEPTDTGIYNLSQLSEVIKLLQQSLHLKLELMADQGIFDPIVPWIGSIVTENKNTVAKLLADVKPVLNKEAIQTVDAEADTAPVEEDDSSKSLGSNEVVIHVVDDVRGGQKDFSLPANILLEKMPYFAKATRGQLLSDVDITVHCDVHIFEWLTRWMNSTNHPPALEPSNVVPVLLSAAFLETETLVEECLNFCHNQTNQILDAKQSFSCLSDQLIEKLAAKFTAAEVEQLGHQRSSLQARLYAFFIVDLCSTKTNPKRGIFKTAATLFQCVHCGGLLTEEVQSKVPCTAGRVILTKTGQLVHRHQRDQNWNLTEYIQNLKLSLKTWRRVYWRLWSQTHFLECSSCCMPFAATDFMKCLFHPEGSQYMGTTRNKGNFQPIGKHTCCQQQVLRFSTVPNHHGCRMKEHTVSCVNLEQIQVTTVCRQFSEFIHFAGPPKVNQAASDKDVPKAPRLLGTEEDVVPRFTLGLQSRPRRHLVPLPWQADQYTNKDINRPKTACSSQDSVSTTGSAESDEKFRKIVNVLDPHSLCYEEDEDMNEDEVEDASGVSPNKATKASRRGGLKTINYPQMLGRRKFSSRREYKIKPQPQVKEIDLRWNPCLSTKTNQDSQRYLEEEMFRRIVNQLAPPQWQKARSPVGGLFAKIHRILQEKAQREARRAKMAPAATSISAAMTAALAARKFKAHLHSTSNLT</sequence>
<name>A0AAD5KNT6_9CRUS</name>
<feature type="region of interest" description="Disordered" evidence="1">
    <location>
        <begin position="554"/>
        <end position="577"/>
    </location>
</feature>
<feature type="region of interest" description="Disordered" evidence="1">
    <location>
        <begin position="600"/>
        <end position="628"/>
    </location>
</feature>
<feature type="compositionally biased region" description="Acidic residues" evidence="1">
    <location>
        <begin position="600"/>
        <end position="609"/>
    </location>
</feature>
<dbReference type="InterPro" id="IPR021777">
    <property type="entry name" value="SANBR_BTB"/>
</dbReference>
<dbReference type="Pfam" id="PF11822">
    <property type="entry name" value="BTB_SANBR"/>
    <property type="match status" value="1"/>
</dbReference>
<dbReference type="InterPro" id="IPR045902">
    <property type="entry name" value="SANBR-like"/>
</dbReference>
<dbReference type="EMBL" id="WJBH02000006">
    <property type="protein sequence ID" value="KAI9556941.1"/>
    <property type="molecule type" value="Genomic_DNA"/>
</dbReference>
<feature type="compositionally biased region" description="Polar residues" evidence="1">
    <location>
        <begin position="563"/>
        <end position="576"/>
    </location>
</feature>
<keyword evidence="4" id="KW-1185">Reference proteome</keyword>
<dbReference type="AlphaFoldDB" id="A0AAD5KNT6"/>
<feature type="domain" description="SANT and BTB" evidence="2">
    <location>
        <begin position="164"/>
        <end position="257"/>
    </location>
</feature>
<accession>A0AAD5KNT6</accession>